<gene>
    <name evidence="2" type="ORF">SAMN02982919_01707</name>
</gene>
<keyword evidence="1" id="KW-0732">Signal</keyword>
<reference evidence="2 3" key="1">
    <citation type="submission" date="2016-10" db="EMBL/GenBank/DDBJ databases">
        <authorList>
            <person name="de Groot N.N."/>
        </authorList>
    </citation>
    <scope>NUCLEOTIDE SEQUENCE [LARGE SCALE GENOMIC DNA]</scope>
    <source>
        <strain evidence="2 3">ATCC 35958</strain>
    </source>
</reference>
<evidence type="ECO:0000256" key="1">
    <source>
        <dbReference type="SAM" id="SignalP"/>
    </source>
</evidence>
<dbReference type="RefSeq" id="WP_091455885.1">
    <property type="nucleotide sequence ID" value="NZ_FOGD01000004.1"/>
</dbReference>
<feature type="signal peptide" evidence="1">
    <location>
        <begin position="1"/>
        <end position="20"/>
    </location>
</feature>
<name>A0A1H9LB31_9BURK</name>
<feature type="chain" id="PRO_5011766607" description="DUF4440 domain-containing protein" evidence="1">
    <location>
        <begin position="21"/>
        <end position="179"/>
    </location>
</feature>
<dbReference type="STRING" id="180197.SAMN02982919_01707"/>
<dbReference type="EMBL" id="FOGD01000004">
    <property type="protein sequence ID" value="SER08193.1"/>
    <property type="molecule type" value="Genomic_DNA"/>
</dbReference>
<organism evidence="2 3">
    <name type="scientific">Giesbergeria anulus</name>
    <dbReference type="NCBI Taxonomy" id="180197"/>
    <lineage>
        <taxon>Bacteria</taxon>
        <taxon>Pseudomonadati</taxon>
        <taxon>Pseudomonadota</taxon>
        <taxon>Betaproteobacteria</taxon>
        <taxon>Burkholderiales</taxon>
        <taxon>Comamonadaceae</taxon>
        <taxon>Giesbergeria</taxon>
    </lineage>
</organism>
<dbReference type="PROSITE" id="PS51257">
    <property type="entry name" value="PROKAR_LIPOPROTEIN"/>
    <property type="match status" value="1"/>
</dbReference>
<dbReference type="Proteomes" id="UP000199766">
    <property type="component" value="Unassembled WGS sequence"/>
</dbReference>
<dbReference type="AlphaFoldDB" id="A0A1H9LB31"/>
<evidence type="ECO:0008006" key="4">
    <source>
        <dbReference type="Google" id="ProtNLM"/>
    </source>
</evidence>
<protein>
    <recommendedName>
        <fullName evidence="4">DUF4440 domain-containing protein</fullName>
    </recommendedName>
</protein>
<accession>A0A1H9LB31</accession>
<evidence type="ECO:0000313" key="2">
    <source>
        <dbReference type="EMBL" id="SER08193.1"/>
    </source>
</evidence>
<sequence>MKQTFRLPLCGALCAISVIAATGCSTTAPSANSAAVSAIPATPSIAISYAEGQEQALAQLQLQPALEAYWRAHSQRDWAKLYTMEHSPSGPLSEKFYIPYHARAWPVLEFKVLSFQRDEAAGDVLLSQQVVYLHPDKEKPHTAYRQDKWRLVGAQWRHLVTDPMLTQPQPTPEPQPASQ</sequence>
<keyword evidence="3" id="KW-1185">Reference proteome</keyword>
<proteinExistence type="predicted"/>
<evidence type="ECO:0000313" key="3">
    <source>
        <dbReference type="Proteomes" id="UP000199766"/>
    </source>
</evidence>